<feature type="compositionally biased region" description="Polar residues" evidence="1">
    <location>
        <begin position="599"/>
        <end position="620"/>
    </location>
</feature>
<feature type="region of interest" description="Disordered" evidence="1">
    <location>
        <begin position="1696"/>
        <end position="1754"/>
    </location>
</feature>
<feature type="region of interest" description="Disordered" evidence="1">
    <location>
        <begin position="653"/>
        <end position="770"/>
    </location>
</feature>
<gene>
    <name evidence="2" type="ORF">Dbus_chr3Rg1202</name>
</gene>
<feature type="region of interest" description="Disordered" evidence="1">
    <location>
        <begin position="898"/>
        <end position="938"/>
    </location>
</feature>
<sequence length="1974" mass="211814">MPFVQRIVQPINVAQATAASAGHAGNRFQCQPGKCKNNNCINKQSPDETDATSPNLTRALVHALPNGDASEPRPPAALPMKKLKQHVEFLPTTGTTPTSPTRSRASQSLPNSRHPSQQRALLPARNASAPQSPTAHSRVISGHEFDSISNITLSNALRQLASLVLIASDIFDELQRDLQSVGERAGRVQRKIIAVERRVSAYDPKTVTVPESDLLTFAQRKQHYETDKSFQQELFTSESRPQSVRHLYTEALKEQLPLLPLTPLRSLSFNAELLPHEDVLDGLMDATAAGEESLLVADTDFGNANRRLCSRIDAEIEIRLPAAIEDLRKWTSSEALGDVTVTPDCMHHVDSSISTSLVIGDNGVLTPALSPSVLSADALDLSQAPDSANQRQQQQQLVNDINKDVPLNHRLPSPEEQTKLIALKYPAEVISVNTSGKHFQRMCAARKSTSGCYAAGSNGHATTSSSSASPDNNEQTEANNLDDNVQTVSRRSRSRKVRGKRRNTIAGIDQKEIQDAANGNADAKQTSSGAPCTSPAPVAATGSDALTKKQKKFGRSKSSDILKKESVALPYDKGKSTLTRLNSLKQWGRNRFKFMQRNGDTSLETSQLDTSGCSSQNSSQEKQELAAAAAADGGKQRDIDAECVVHELIKQKSESRFSHERKPSYSSSEKSMSVSSSGQLRGKLQLQQVKLRETATLNRQRRNGLHRLDAAGKEEQPHSSSGNWSASSESGRASIGSEITQAKSSASNTSLNVSSFQPCSSSGPPSSMLSRRRFLNTSASSSVTSEGTATPDLQSDACAYPNHLDDETSSAYSCDTEGYYTSFHMDSGLRTLKEEEVPMTPLQQSLHTSCYSFGSQSNQTVLNAENEYELYGRGSTSTTTSSAGTVCTTLLNAAACAGPDVPERSSSLGKHSQSQSNSNSASSSTLERSYSSSTIGSTLERTGTIKRNVKLDAVQQPQLSEEPRNALPLPTDLEHSECSDLEGVERIERIKQKTTINAKRIPSMCIITPTTSDDDELQSQSEADRTLTNLQLEVDVDSDCATAEQLTPTNSKDHNLNELKQTPTKALGVVLDKLRVVLPAIKRSSPAKLKPKPAAASAVNDDKLYDLAGEYVTIADISNNNSQRNSNNNCKLAKPAAGSGLSIYYSSDIVRRPPSEYVSLNELPQHLRRKEQACAAQAATTAAASAESSSSCGSNGVETNGVPMYAEISELREEKSLLQPQQPRRVRTNAEGRIIYDSDSLKRRKGAHTTFAPGPYVKETESALLSATADAVTSESAAPQNAKLLLLNVANSAVGGTQRKVANVRPIVAKSPLSKMAGAYQQQQTPSNYQEQKQLLANNTNPFYETIDHMMPSPSSKSNSSTGSTATSSSSASTTASANSVEEGKQQRQQQQQQPTQQQQQQQQAISALKVRVATPNSSSRPQTPPGTPPLPPRAKVIAKIAAATATTAADVAAPTPLSIDPICLGSATNGGATTRTALKRNNSYRLANAELKLQQNKENCLPALQHATSTLKLRPRNNQLQLLAATANGGGNTQRRIAKSFERLVDEFSLSTTCHDSSYLRNKSLENFDDSPALLNDSQAATAEDNDSSSSESEEEAAAVSPTPPTKYQKSFVESVLLRYQRFSNIYEQVQPALSATTTDATPFQRNTPAYWTLQSKRSQAKPAPTSNVICRDDLYATPIRRADRVARAAAAAAATSTADNKAHISPIVPRQGSGNFLTSTPTRGGDSSATENVPPMKQPSRNWQDNSPDRLNTCADRIGQSKTTLLDFKKLLLAKSAKSSPVQRKVSAVELLKKSTAAAAAGQAAAPVQGAPAASKPTLNSSLKLLDLSGSPKTFANRRMLRQGQFGSPSKTFAPKMRGTNAVVASVVPRTDIMSTTIPEANSDEDHSNNSGGSRLSAEPAKAAAAAASSPSPSALSSFDLKRNFFLQTEENNFMRGELKHSFGRSAAAAAPAAVNVVNSGPTSLPAFETAL</sequence>
<feature type="region of interest" description="Disordered" evidence="1">
    <location>
        <begin position="1878"/>
        <end position="1917"/>
    </location>
</feature>
<feature type="compositionally biased region" description="Low complexity" evidence="1">
    <location>
        <begin position="744"/>
        <end position="769"/>
    </location>
</feature>
<feature type="region of interest" description="Disordered" evidence="1">
    <location>
        <begin position="91"/>
        <end position="137"/>
    </location>
</feature>
<name>A0A0M4EM28_DROBS</name>
<feature type="compositionally biased region" description="Low complexity" evidence="1">
    <location>
        <begin position="1899"/>
        <end position="1917"/>
    </location>
</feature>
<dbReference type="OrthoDB" id="8965057at2759"/>
<organism evidence="2 3">
    <name type="scientific">Drosophila busckii</name>
    <name type="common">Fruit fly</name>
    <dbReference type="NCBI Taxonomy" id="30019"/>
    <lineage>
        <taxon>Eukaryota</taxon>
        <taxon>Metazoa</taxon>
        <taxon>Ecdysozoa</taxon>
        <taxon>Arthropoda</taxon>
        <taxon>Hexapoda</taxon>
        <taxon>Insecta</taxon>
        <taxon>Pterygota</taxon>
        <taxon>Neoptera</taxon>
        <taxon>Endopterygota</taxon>
        <taxon>Diptera</taxon>
        <taxon>Brachycera</taxon>
        <taxon>Muscomorpha</taxon>
        <taxon>Ephydroidea</taxon>
        <taxon>Drosophilidae</taxon>
        <taxon>Drosophila</taxon>
    </lineage>
</organism>
<reference evidence="2 3" key="1">
    <citation type="submission" date="2015-08" db="EMBL/GenBank/DDBJ databases">
        <title>Ancestral chromatin configuration constrains chromatin evolution on differentiating sex chromosomes in Drosophila.</title>
        <authorList>
            <person name="Zhou Q."/>
            <person name="Bachtrog D."/>
        </authorList>
    </citation>
    <scope>NUCLEOTIDE SEQUENCE [LARGE SCALE GENOMIC DNA]</scope>
    <source>
        <tissue evidence="2">Whole larvae</tissue>
    </source>
</reference>
<dbReference type="PANTHER" id="PTHR23039">
    <property type="entry name" value="NANCE-HORAN SYNDROME PROTEIN"/>
    <property type="match status" value="1"/>
</dbReference>
<feature type="region of interest" description="Disordered" evidence="1">
    <location>
        <begin position="599"/>
        <end position="633"/>
    </location>
</feature>
<dbReference type="Proteomes" id="UP000494163">
    <property type="component" value="Chromosome 3R"/>
</dbReference>
<protein>
    <submittedName>
        <fullName evidence="2">Gukh</fullName>
    </submittedName>
</protein>
<accession>A0A0M4EM28</accession>
<dbReference type="OMA" id="ANSDEDH"/>
<feature type="compositionally biased region" description="Basic and acidic residues" evidence="1">
    <location>
        <begin position="653"/>
        <end position="663"/>
    </location>
</feature>
<feature type="compositionally biased region" description="Low complexity" evidence="1">
    <location>
        <begin position="719"/>
        <end position="730"/>
    </location>
</feature>
<keyword evidence="3" id="KW-1185">Reference proteome</keyword>
<feature type="compositionally biased region" description="Polar residues" evidence="1">
    <location>
        <begin position="1714"/>
        <end position="1733"/>
    </location>
</feature>
<proteinExistence type="predicted"/>
<feature type="compositionally biased region" description="Polar residues" evidence="1">
    <location>
        <begin position="459"/>
        <end position="487"/>
    </location>
</feature>
<feature type="compositionally biased region" description="Basic residues" evidence="1">
    <location>
        <begin position="490"/>
        <end position="503"/>
    </location>
</feature>
<evidence type="ECO:0000313" key="2">
    <source>
        <dbReference type="EMBL" id="ALC46452.1"/>
    </source>
</evidence>
<dbReference type="EMBL" id="CP012526">
    <property type="protein sequence ID" value="ALC46452.1"/>
    <property type="molecule type" value="Genomic_DNA"/>
</dbReference>
<feature type="compositionally biased region" description="Low complexity" evidence="1">
    <location>
        <begin position="1353"/>
        <end position="1380"/>
    </location>
</feature>
<feature type="region of interest" description="Disordered" evidence="1">
    <location>
        <begin position="1581"/>
        <end position="1607"/>
    </location>
</feature>
<feature type="region of interest" description="Disordered" evidence="1">
    <location>
        <begin position="953"/>
        <end position="974"/>
    </location>
</feature>
<evidence type="ECO:0000313" key="3">
    <source>
        <dbReference type="Proteomes" id="UP000494163"/>
    </source>
</evidence>
<feature type="compositionally biased region" description="Low complexity" evidence="1">
    <location>
        <begin position="905"/>
        <end position="933"/>
    </location>
</feature>
<dbReference type="STRING" id="30019.A0A0M4EM28"/>
<feature type="compositionally biased region" description="Polar residues" evidence="1">
    <location>
        <begin position="1741"/>
        <end position="1752"/>
    </location>
</feature>
<feature type="compositionally biased region" description="Acidic residues" evidence="1">
    <location>
        <begin position="1585"/>
        <end position="1598"/>
    </location>
</feature>
<dbReference type="Gene3D" id="1.20.5.340">
    <property type="match status" value="1"/>
</dbReference>
<feature type="region of interest" description="Disordered" evidence="1">
    <location>
        <begin position="1344"/>
        <end position="1434"/>
    </location>
</feature>
<feature type="compositionally biased region" description="Low complexity" evidence="1">
    <location>
        <begin position="1387"/>
        <end position="1404"/>
    </location>
</feature>
<feature type="compositionally biased region" description="Polar residues" evidence="1">
    <location>
        <begin position="102"/>
        <end position="119"/>
    </location>
</feature>
<feature type="compositionally biased region" description="Low complexity" evidence="1">
    <location>
        <begin position="91"/>
        <end position="101"/>
    </location>
</feature>
<feature type="compositionally biased region" description="Basic and acidic residues" evidence="1">
    <location>
        <begin position="706"/>
        <end position="717"/>
    </location>
</feature>
<feature type="region of interest" description="Disordered" evidence="1">
    <location>
        <begin position="450"/>
        <end position="558"/>
    </location>
</feature>
<feature type="compositionally biased region" description="Low complexity" evidence="1">
    <location>
        <begin position="664"/>
        <end position="677"/>
    </location>
</feature>
<feature type="compositionally biased region" description="Pro residues" evidence="1">
    <location>
        <begin position="1423"/>
        <end position="1433"/>
    </location>
</feature>
<evidence type="ECO:0000256" key="1">
    <source>
        <dbReference type="SAM" id="MobiDB-lite"/>
    </source>
</evidence>
<dbReference type="PANTHER" id="PTHR23039:SF9">
    <property type="entry name" value="LOW QUALITY PROTEIN: NHS-LIKE PROTEIN 1"/>
    <property type="match status" value="1"/>
</dbReference>
<dbReference type="GO" id="GO:0030154">
    <property type="term" value="P:cell differentiation"/>
    <property type="evidence" value="ECO:0007669"/>
    <property type="project" value="TreeGrafter"/>
</dbReference>